<dbReference type="AlphaFoldDB" id="C4Z4R7"/>
<evidence type="ECO:0000256" key="1">
    <source>
        <dbReference type="SAM" id="Coils"/>
    </source>
</evidence>
<dbReference type="EMBL" id="CP001104">
    <property type="protein sequence ID" value="ACR72956.1"/>
    <property type="molecule type" value="Genomic_DNA"/>
</dbReference>
<dbReference type="HOGENOM" id="CLU_063633_0_0_9"/>
<evidence type="ECO:0000313" key="4">
    <source>
        <dbReference type="Proteomes" id="UP000001476"/>
    </source>
</evidence>
<dbReference type="Proteomes" id="UP000001476">
    <property type="component" value="Chromosome"/>
</dbReference>
<reference evidence="3 4" key="1">
    <citation type="journal article" date="2009" name="Proc. Natl. Acad. Sci. U.S.A.">
        <title>Characterizing a model human gut microbiota composed of members of its two dominant bacterial phyla.</title>
        <authorList>
            <person name="Mahowald M.A."/>
            <person name="Rey F.E."/>
            <person name="Seedorf H."/>
            <person name="Turnbaugh P.J."/>
            <person name="Fulton R.S."/>
            <person name="Wollam A."/>
            <person name="Shah N."/>
            <person name="Wang C."/>
            <person name="Magrini V."/>
            <person name="Wilson R.K."/>
            <person name="Cantarel B.L."/>
            <person name="Coutinho P.M."/>
            <person name="Henrissat B."/>
            <person name="Crock L.W."/>
            <person name="Russell A."/>
            <person name="Verberkmoes N.C."/>
            <person name="Hettich R.L."/>
            <person name="Gordon J.I."/>
        </authorList>
    </citation>
    <scope>NUCLEOTIDE SEQUENCE [LARGE SCALE GENOMIC DNA]</scope>
    <source>
        <strain evidence="4">ATCC 27750 / DSM 3376 / VPI C15-48 / C15-B4</strain>
    </source>
</reference>
<proteinExistence type="predicted"/>
<accession>C4Z4R7</accession>
<name>C4Z4R7_LACE2</name>
<feature type="coiled-coil region" evidence="1">
    <location>
        <begin position="219"/>
        <end position="319"/>
    </location>
</feature>
<keyword evidence="1" id="KW-0175">Coiled coil</keyword>
<sequence>MYTEVGEQMAEQNILNGNQKQLEQIIGDMKEHNSKKERLEKLSESVKDISRELDNTNKEKQNETDSKIKASIDAICDGYDKSINADKDKIKNVTAARDKAKMAGVKERINSETASLRAENCDLAEQINEAFIHENISKMCNSQIFIAAFNARKFLDYVIDVSLLLVLFAVIPVLLYFLPVIPDWILLLYSILMPILCLILVKGIYKGVLLKHKDTIIAAQNTRMQIRDNKKRIKKIERNIRKDRNEDMYGLESYDSKINALHDEISGIEEEKNAALEEFENTTKADIISEINNRYDDKITSMDAELKKKKDEYDDLDDLVKKQRIYISSNYEAYLGKEFMSVDRLSELNSIMKSGAADTIAQALAVYNNRH</sequence>
<keyword evidence="2" id="KW-1133">Transmembrane helix</keyword>
<dbReference type="eggNOG" id="ENOG502ZDMT">
    <property type="taxonomic scope" value="Bacteria"/>
</dbReference>
<evidence type="ECO:0008006" key="5">
    <source>
        <dbReference type="Google" id="ProtNLM"/>
    </source>
</evidence>
<keyword evidence="2" id="KW-0472">Membrane</keyword>
<evidence type="ECO:0000256" key="2">
    <source>
        <dbReference type="SAM" id="Phobius"/>
    </source>
</evidence>
<evidence type="ECO:0000313" key="3">
    <source>
        <dbReference type="EMBL" id="ACR72956.1"/>
    </source>
</evidence>
<protein>
    <recommendedName>
        <fullName evidence="5">ATPase involved in DNA repair</fullName>
    </recommendedName>
</protein>
<gene>
    <name evidence="3" type="ordered locus">EUBELI_01973</name>
</gene>
<feature type="transmembrane region" description="Helical" evidence="2">
    <location>
        <begin position="184"/>
        <end position="205"/>
    </location>
</feature>
<feature type="coiled-coil region" evidence="1">
    <location>
        <begin position="22"/>
        <end position="66"/>
    </location>
</feature>
<keyword evidence="2" id="KW-0812">Transmembrane</keyword>
<feature type="transmembrane region" description="Helical" evidence="2">
    <location>
        <begin position="157"/>
        <end position="178"/>
    </location>
</feature>
<dbReference type="KEGG" id="eel:EUBELI_01973"/>
<organism evidence="3 4">
    <name type="scientific">Lachnospira eligens (strain ATCC 27750 / DSM 3376 / VPI C15-48 / C15-B4)</name>
    <name type="common">Eubacterium eligens</name>
    <dbReference type="NCBI Taxonomy" id="515620"/>
    <lineage>
        <taxon>Bacteria</taxon>
        <taxon>Bacillati</taxon>
        <taxon>Bacillota</taxon>
        <taxon>Clostridia</taxon>
        <taxon>Lachnospirales</taxon>
        <taxon>Lachnospiraceae</taxon>
        <taxon>Lachnospira</taxon>
    </lineage>
</organism>
<dbReference type="STRING" id="515620.EUBELI_01973"/>
<keyword evidence="4" id="KW-1185">Reference proteome</keyword>